<evidence type="ECO:0000256" key="6">
    <source>
        <dbReference type="SAM" id="MobiDB-lite"/>
    </source>
</evidence>
<evidence type="ECO:0000256" key="5">
    <source>
        <dbReference type="ARBA" id="ARBA00023230"/>
    </source>
</evidence>
<dbReference type="OrthoDB" id="21589at2759"/>
<dbReference type="Pfam" id="PF00240">
    <property type="entry name" value="ubiquitin"/>
    <property type="match status" value="1"/>
</dbReference>
<dbReference type="PANTHER" id="PTHR12943">
    <property type="entry name" value="HOMOCYSTEINE-RESPONSIVE ENDOPLASMIC RETICULUM-RESIDENT UNIQUITIN-LIKE DOMAIN HERPUD PROTEIN FAMILY MEMBER"/>
    <property type="match status" value="1"/>
</dbReference>
<reference evidence="9" key="1">
    <citation type="submission" date="2021-10" db="EMBL/GenBank/DDBJ databases">
        <title>Tropical sea cucumber genome reveals ecological adaptation and Cuvierian tubules defense mechanism.</title>
        <authorList>
            <person name="Chen T."/>
        </authorList>
    </citation>
    <scope>NUCLEOTIDE SEQUENCE</scope>
    <source>
        <strain evidence="9">Nanhai2018</strain>
        <tissue evidence="9">Muscle</tissue>
    </source>
</reference>
<dbReference type="InterPro" id="IPR039751">
    <property type="entry name" value="HERPUD1/2"/>
</dbReference>
<evidence type="ECO:0000256" key="4">
    <source>
        <dbReference type="ARBA" id="ARBA00023136"/>
    </source>
</evidence>
<evidence type="ECO:0000313" key="9">
    <source>
        <dbReference type="EMBL" id="KAJ8041201.1"/>
    </source>
</evidence>
<evidence type="ECO:0000256" key="3">
    <source>
        <dbReference type="ARBA" id="ARBA00022989"/>
    </source>
</evidence>
<comment type="subcellular location">
    <subcellularLocation>
        <location evidence="1">Membrane</location>
    </subcellularLocation>
</comment>
<feature type="region of interest" description="Disordered" evidence="6">
    <location>
        <begin position="91"/>
        <end position="171"/>
    </location>
</feature>
<evidence type="ECO:0000256" key="2">
    <source>
        <dbReference type="ARBA" id="ARBA00022692"/>
    </source>
</evidence>
<accession>A0A9Q1C9G7</accession>
<keyword evidence="10" id="KW-1185">Reference proteome</keyword>
<feature type="compositionally biased region" description="Polar residues" evidence="6">
    <location>
        <begin position="157"/>
        <end position="171"/>
    </location>
</feature>
<dbReference type="PROSITE" id="PS50053">
    <property type="entry name" value="UBIQUITIN_2"/>
    <property type="match status" value="1"/>
</dbReference>
<evidence type="ECO:0000256" key="7">
    <source>
        <dbReference type="SAM" id="Phobius"/>
    </source>
</evidence>
<dbReference type="InterPro" id="IPR000626">
    <property type="entry name" value="Ubiquitin-like_dom"/>
</dbReference>
<dbReference type="GO" id="GO:0030968">
    <property type="term" value="P:endoplasmic reticulum unfolded protein response"/>
    <property type="evidence" value="ECO:0007669"/>
    <property type="project" value="TreeGrafter"/>
</dbReference>
<organism evidence="9 10">
    <name type="scientific">Holothuria leucospilota</name>
    <name type="common">Black long sea cucumber</name>
    <name type="synonym">Mertensiothuria leucospilota</name>
    <dbReference type="NCBI Taxonomy" id="206669"/>
    <lineage>
        <taxon>Eukaryota</taxon>
        <taxon>Metazoa</taxon>
        <taxon>Echinodermata</taxon>
        <taxon>Eleutherozoa</taxon>
        <taxon>Echinozoa</taxon>
        <taxon>Holothuroidea</taxon>
        <taxon>Aspidochirotacea</taxon>
        <taxon>Aspidochirotida</taxon>
        <taxon>Holothuriidae</taxon>
        <taxon>Holothuria</taxon>
    </lineage>
</organism>
<proteinExistence type="predicted"/>
<protein>
    <submittedName>
        <fullName evidence="9">Homocysteine-responsive endoplasmic reticulum-resident ubiquitin-like domain member 2 protein</fullName>
    </submittedName>
</protein>
<feature type="region of interest" description="Disordered" evidence="6">
    <location>
        <begin position="352"/>
        <end position="429"/>
    </location>
</feature>
<evidence type="ECO:0000313" key="10">
    <source>
        <dbReference type="Proteomes" id="UP001152320"/>
    </source>
</evidence>
<dbReference type="FunFam" id="3.10.20.90:FF:000046">
    <property type="entry name" value="Homocysteine-responsive endoplasmic reticulum-resident ubiquitin-like domain member 2 protein"/>
    <property type="match status" value="1"/>
</dbReference>
<gene>
    <name evidence="9" type="ORF">HOLleu_11944</name>
</gene>
<name>A0A9Q1C9G7_HOLLE</name>
<keyword evidence="3 7" id="KW-1133">Transmembrane helix</keyword>
<feature type="transmembrane region" description="Helical" evidence="7">
    <location>
        <begin position="313"/>
        <end position="335"/>
    </location>
</feature>
<dbReference type="CDD" id="cd01790">
    <property type="entry name" value="Ubl_HERP"/>
    <property type="match status" value="1"/>
</dbReference>
<keyword evidence="2 7" id="KW-0812">Transmembrane</keyword>
<keyword evidence="5" id="KW-0834">Unfolded protein response</keyword>
<feature type="compositionally biased region" description="Low complexity" evidence="6">
    <location>
        <begin position="100"/>
        <end position="136"/>
    </location>
</feature>
<sequence>MEHLANLPITILVKAPNQKVGDQTVECFMDWTVRRLKSHLAAVYPNRPAEKNQRIIYSGKLLQDNSVLKDILRTIDSSTLHTVHLVCSPTPEELAESDKSQSSNSRPKPSSQSNVSPENPSSGRSESSGSSAASSRRTSVGDNSSSDGIRQRHVTRSDSSTSSGYNLPYTSQQYRFPTSPMAYQNLSPQQMQWMQQMYMQQMAAYYMQYQTSSSRGLPGMSPPWMPPAANQFHQPMAQPPVHQPAAPVPVNENIIQQAAAANVEAPRNAPVQNQQMNAGVGPVINDDEEEGANRDWLDWIYTLCRFGVLLSIVYFYSSMNRFLLVAGIMFIVYLYENNFFRLRRRPVGRAQVEERGNQEIQQEGAGERDGDSPDGAADLGPDAGVTEGDGSSSTDVGSSSGGEAGEADTPGNEETAEGQVTTEPDTPPRPGFLGVVWIFVSTFFTSLIPQGPQQLAAN</sequence>
<comment type="caution">
    <text evidence="9">The sequence shown here is derived from an EMBL/GenBank/DDBJ whole genome shotgun (WGS) entry which is preliminary data.</text>
</comment>
<dbReference type="EMBL" id="JAIZAY010000005">
    <property type="protein sequence ID" value="KAJ8041201.1"/>
    <property type="molecule type" value="Genomic_DNA"/>
</dbReference>
<dbReference type="PANTHER" id="PTHR12943:SF27">
    <property type="entry name" value="HOMOCYSTEINE-INDUCED ENDOPLASMIC RETICULUM PROTEIN, ISOFORM A"/>
    <property type="match status" value="1"/>
</dbReference>
<feature type="compositionally biased region" description="Low complexity" evidence="6">
    <location>
        <begin position="386"/>
        <end position="398"/>
    </location>
</feature>
<dbReference type="InterPro" id="IPR029071">
    <property type="entry name" value="Ubiquitin-like_domsf"/>
</dbReference>
<evidence type="ECO:0000256" key="1">
    <source>
        <dbReference type="ARBA" id="ARBA00004370"/>
    </source>
</evidence>
<dbReference type="SMART" id="SM00213">
    <property type="entry name" value="UBQ"/>
    <property type="match status" value="1"/>
</dbReference>
<dbReference type="GO" id="GO:0016020">
    <property type="term" value="C:membrane"/>
    <property type="evidence" value="ECO:0007669"/>
    <property type="project" value="UniProtKB-SubCell"/>
</dbReference>
<dbReference type="Gene3D" id="3.10.20.90">
    <property type="entry name" value="Phosphatidylinositol 3-kinase Catalytic Subunit, Chain A, domain 1"/>
    <property type="match status" value="1"/>
</dbReference>
<dbReference type="SUPFAM" id="SSF54236">
    <property type="entry name" value="Ubiquitin-like"/>
    <property type="match status" value="1"/>
</dbReference>
<evidence type="ECO:0000259" key="8">
    <source>
        <dbReference type="PROSITE" id="PS50053"/>
    </source>
</evidence>
<feature type="domain" description="Ubiquitin-like" evidence="8">
    <location>
        <begin position="9"/>
        <end position="70"/>
    </location>
</feature>
<dbReference type="Proteomes" id="UP001152320">
    <property type="component" value="Chromosome 5"/>
</dbReference>
<keyword evidence="4 7" id="KW-0472">Membrane</keyword>
<dbReference type="AlphaFoldDB" id="A0A9Q1C9G7"/>
<feature type="compositionally biased region" description="Polar residues" evidence="6">
    <location>
        <begin position="137"/>
        <end position="148"/>
    </location>
</feature>